<dbReference type="AlphaFoldDB" id="A0A6C0EI43"/>
<accession>A0A6C0EI43</accession>
<evidence type="ECO:0000313" key="1">
    <source>
        <dbReference type="EMBL" id="QHT28093.1"/>
    </source>
</evidence>
<protein>
    <submittedName>
        <fullName evidence="1">Uncharacterized protein</fullName>
    </submittedName>
</protein>
<dbReference type="EMBL" id="MN738851">
    <property type="protein sequence ID" value="QHT28093.1"/>
    <property type="molecule type" value="Genomic_DNA"/>
</dbReference>
<name>A0A6C0EI43_9ZZZZ</name>
<proteinExistence type="predicted"/>
<organism evidence="1">
    <name type="scientific">viral metagenome</name>
    <dbReference type="NCBI Taxonomy" id="1070528"/>
    <lineage>
        <taxon>unclassified sequences</taxon>
        <taxon>metagenomes</taxon>
        <taxon>organismal metagenomes</taxon>
    </lineage>
</organism>
<sequence>MSEWSKEPDLRPGSVCCVGSNPTRCNKGLMGCP</sequence>
<reference evidence="1" key="1">
    <citation type="journal article" date="2020" name="Nature">
        <title>Giant virus diversity and host interactions through global metagenomics.</title>
        <authorList>
            <person name="Schulz F."/>
            <person name="Roux S."/>
            <person name="Paez-Espino D."/>
            <person name="Jungbluth S."/>
            <person name="Walsh D.A."/>
            <person name="Denef V.J."/>
            <person name="McMahon K.D."/>
            <person name="Konstantinidis K.T."/>
            <person name="Eloe-Fadrosh E.A."/>
            <person name="Kyrpides N.C."/>
            <person name="Woyke T."/>
        </authorList>
    </citation>
    <scope>NUCLEOTIDE SEQUENCE</scope>
    <source>
        <strain evidence="1">GVMAG-M-3300001348-25</strain>
    </source>
</reference>